<protein>
    <recommendedName>
        <fullName evidence="2">PDZ domain-containing protein</fullName>
    </recommendedName>
</protein>
<name>K0TE73_THAOC</name>
<feature type="region of interest" description="Disordered" evidence="1">
    <location>
        <begin position="448"/>
        <end position="493"/>
    </location>
</feature>
<evidence type="ECO:0000256" key="1">
    <source>
        <dbReference type="SAM" id="MobiDB-lite"/>
    </source>
</evidence>
<feature type="compositionally biased region" description="Low complexity" evidence="1">
    <location>
        <begin position="26"/>
        <end position="35"/>
    </location>
</feature>
<dbReference type="AlphaFoldDB" id="K0TE73"/>
<feature type="compositionally biased region" description="Low complexity" evidence="1">
    <location>
        <begin position="173"/>
        <end position="189"/>
    </location>
</feature>
<dbReference type="InterPro" id="IPR036034">
    <property type="entry name" value="PDZ_sf"/>
</dbReference>
<accession>K0TE73</accession>
<feature type="compositionally biased region" description="Low complexity" evidence="1">
    <location>
        <begin position="231"/>
        <end position="243"/>
    </location>
</feature>
<evidence type="ECO:0000259" key="2">
    <source>
        <dbReference type="PROSITE" id="PS50106"/>
    </source>
</evidence>
<feature type="domain" description="PDZ" evidence="2">
    <location>
        <begin position="89"/>
        <end position="150"/>
    </location>
</feature>
<feature type="region of interest" description="Disordered" evidence="1">
    <location>
        <begin position="1"/>
        <end position="86"/>
    </location>
</feature>
<gene>
    <name evidence="3" type="ORF">THAOC_06797</name>
</gene>
<feature type="non-terminal residue" evidence="3">
    <location>
        <position position="534"/>
    </location>
</feature>
<sequence length="534" mass="55284">MRSLRSHAKEGEGLPSPRNDGKGEAEPAPQAASEPVGGPGNEEKGTAADGAAGDGGGEPSNDAAVPAGEAAGRDAPLQAPQSTRPRTMAITISPGRMGLALQLLDGVDGGGGARITRIDPSCAFGKSVRVGDVLMSINGRTLKFVEDLAYCREESRRLEFTTVSIPAEKEEGLPAAGEAEPAPQSAAEPVTATGGPGEARDDKKGTVAEDGAVGDGGGGEPSDDAARGPSAGEAAGHDAPAAAAEEDQKEGTDPAPSASAAPASQVAPLLQEPERTMAITISPGRMGLTLQLLDGVDGGGGARITRIDPSCAFGERVRVGDVLMTINGRTLKFVEDFAYCRERPRRLEFRLAGSPGLGSGAAAGTGEKPLATASVVAQKKTAVGTNVVAPSWASDDPAIRDALHKQRFWQADKDDWWKVPIVGSKPVRPALDQEEWKKEVASALRSLGPDATDLERQRAGRGMPPGVAGPVHEPTTRKSFDTLNDAGAGGTDLTSSRRRELLLNEVLHFNKRANGDDANLSMARMGAHHYRVLL</sequence>
<dbReference type="InterPro" id="IPR001478">
    <property type="entry name" value="PDZ"/>
</dbReference>
<evidence type="ECO:0000313" key="3">
    <source>
        <dbReference type="EMBL" id="EJK71736.1"/>
    </source>
</evidence>
<dbReference type="EMBL" id="AGNL01006856">
    <property type="protein sequence ID" value="EJK71736.1"/>
    <property type="molecule type" value="Genomic_DNA"/>
</dbReference>
<dbReference type="Proteomes" id="UP000266841">
    <property type="component" value="Unassembled WGS sequence"/>
</dbReference>
<dbReference type="SUPFAM" id="SSF50156">
    <property type="entry name" value="PDZ domain-like"/>
    <property type="match status" value="2"/>
</dbReference>
<organism evidence="3 4">
    <name type="scientific">Thalassiosira oceanica</name>
    <name type="common">Marine diatom</name>
    <dbReference type="NCBI Taxonomy" id="159749"/>
    <lineage>
        <taxon>Eukaryota</taxon>
        <taxon>Sar</taxon>
        <taxon>Stramenopiles</taxon>
        <taxon>Ochrophyta</taxon>
        <taxon>Bacillariophyta</taxon>
        <taxon>Coscinodiscophyceae</taxon>
        <taxon>Thalassiosirophycidae</taxon>
        <taxon>Thalassiosirales</taxon>
        <taxon>Thalassiosiraceae</taxon>
        <taxon>Thalassiosira</taxon>
    </lineage>
</organism>
<feature type="compositionally biased region" description="Basic and acidic residues" evidence="1">
    <location>
        <begin position="198"/>
        <end position="207"/>
    </location>
</feature>
<evidence type="ECO:0000313" key="4">
    <source>
        <dbReference type="Proteomes" id="UP000266841"/>
    </source>
</evidence>
<dbReference type="PROSITE" id="PS50106">
    <property type="entry name" value="PDZ"/>
    <property type="match status" value="1"/>
</dbReference>
<reference evidence="3 4" key="1">
    <citation type="journal article" date="2012" name="Genome Biol.">
        <title>Genome and low-iron response of an oceanic diatom adapted to chronic iron limitation.</title>
        <authorList>
            <person name="Lommer M."/>
            <person name="Specht M."/>
            <person name="Roy A.S."/>
            <person name="Kraemer L."/>
            <person name="Andreson R."/>
            <person name="Gutowska M.A."/>
            <person name="Wolf J."/>
            <person name="Bergner S.V."/>
            <person name="Schilhabel M.B."/>
            <person name="Klostermeier U.C."/>
            <person name="Beiko R.G."/>
            <person name="Rosenstiel P."/>
            <person name="Hippler M."/>
            <person name="Laroche J."/>
        </authorList>
    </citation>
    <scope>NUCLEOTIDE SEQUENCE [LARGE SCALE GENOMIC DNA]</scope>
    <source>
        <strain evidence="3 4">CCMP1005</strain>
    </source>
</reference>
<proteinExistence type="predicted"/>
<comment type="caution">
    <text evidence="3">The sequence shown here is derived from an EMBL/GenBank/DDBJ whole genome shotgun (WGS) entry which is preliminary data.</text>
</comment>
<feature type="region of interest" description="Disordered" evidence="1">
    <location>
        <begin position="168"/>
        <end position="272"/>
    </location>
</feature>
<keyword evidence="4" id="KW-1185">Reference proteome</keyword>
<feature type="compositionally biased region" description="Low complexity" evidence="1">
    <location>
        <begin position="254"/>
        <end position="264"/>
    </location>
</feature>